<feature type="compositionally biased region" description="Low complexity" evidence="1">
    <location>
        <begin position="126"/>
        <end position="138"/>
    </location>
</feature>
<evidence type="ECO:0000256" key="1">
    <source>
        <dbReference type="SAM" id="MobiDB-lite"/>
    </source>
</evidence>
<evidence type="ECO:0000313" key="3">
    <source>
        <dbReference type="Proteomes" id="UP000593566"/>
    </source>
</evidence>
<organism evidence="2 3">
    <name type="scientific">Letharia lupina</name>
    <dbReference type="NCBI Taxonomy" id="560253"/>
    <lineage>
        <taxon>Eukaryota</taxon>
        <taxon>Fungi</taxon>
        <taxon>Dikarya</taxon>
        <taxon>Ascomycota</taxon>
        <taxon>Pezizomycotina</taxon>
        <taxon>Lecanoromycetes</taxon>
        <taxon>OSLEUM clade</taxon>
        <taxon>Lecanoromycetidae</taxon>
        <taxon>Lecanorales</taxon>
        <taxon>Lecanorineae</taxon>
        <taxon>Parmeliaceae</taxon>
        <taxon>Letharia</taxon>
    </lineage>
</organism>
<feature type="compositionally biased region" description="Basic and acidic residues" evidence="1">
    <location>
        <begin position="213"/>
        <end position="251"/>
    </location>
</feature>
<feature type="region of interest" description="Disordered" evidence="1">
    <location>
        <begin position="213"/>
        <end position="265"/>
    </location>
</feature>
<gene>
    <name evidence="2" type="ORF">HO133_008120</name>
</gene>
<sequence>MLLQSCTAHDLKFAAILEDIHMDDMQEMWESLTSSTPAARRDDKNDPREPPPPATPLEFPRCEPSKLPVTESGVSNDLVKLFSSTLRTGPTAKHLQALNVSLANELSLEQVVPTDFIPHSSWSKYPAASEPSESSQAALSRSKSLSNGAPIPGKDEFFVRVRELLHSNEDAFRAIQRKPPLPNRQPARIVHFRKFWEGLLLVAEHWDTSLDKYSDSKHTESKSAMDVDELRSEATEAGPKMETDKGGELKKTYTGHRTGTGRDMPGKYREDTAFAFVETLTWAFRCRLEQPHSQQRLNLQGTIIPILHAASVHRVPEDVREARRGVAEGPMLGVFCREQTSFRGLDEVEGEGKQEILDLLRETGLMLMLAQKRAREGKEEEVPGKGKWWANAPRWGGGAGGELGVADEETTGDPTSFEFSRKRLKKSSRMDAWMSLQPPSSIWERGVRYQQLGKDKNSEYDDIYLASAINHHISILHLRIHQKYIDYLLKTPDQSKVSNAPQQTWYALEMKRSKWFDLLMADDRVEAMRGIWAILGWQMRDMTEDTDKDDVGGTA</sequence>
<protein>
    <submittedName>
        <fullName evidence="2">Uncharacterized protein</fullName>
    </submittedName>
</protein>
<feature type="region of interest" description="Disordered" evidence="1">
    <location>
        <begin position="122"/>
        <end position="147"/>
    </location>
</feature>
<dbReference type="Proteomes" id="UP000593566">
    <property type="component" value="Unassembled WGS sequence"/>
</dbReference>
<dbReference type="RefSeq" id="XP_037156324.1">
    <property type="nucleotide sequence ID" value="XM_037298988.1"/>
</dbReference>
<name>A0A8H6CR75_9LECA</name>
<comment type="caution">
    <text evidence="2">The sequence shown here is derived from an EMBL/GenBank/DDBJ whole genome shotgun (WGS) entry which is preliminary data.</text>
</comment>
<dbReference type="AlphaFoldDB" id="A0A8H6CR75"/>
<reference evidence="2 3" key="1">
    <citation type="journal article" date="2020" name="Genomics">
        <title>Complete, high-quality genomes from long-read metagenomic sequencing of two wolf lichen thalli reveals enigmatic genome architecture.</title>
        <authorList>
            <person name="McKenzie S.K."/>
            <person name="Walston R.F."/>
            <person name="Allen J.L."/>
        </authorList>
    </citation>
    <scope>NUCLEOTIDE SEQUENCE [LARGE SCALE GENOMIC DNA]</scope>
    <source>
        <strain evidence="2">WasteWater1</strain>
    </source>
</reference>
<keyword evidence="3" id="KW-1185">Reference proteome</keyword>
<dbReference type="EMBL" id="JACCJB010000004">
    <property type="protein sequence ID" value="KAF6228390.1"/>
    <property type="molecule type" value="Genomic_DNA"/>
</dbReference>
<feature type="compositionally biased region" description="Basic and acidic residues" evidence="1">
    <location>
        <begin position="39"/>
        <end position="49"/>
    </location>
</feature>
<feature type="region of interest" description="Disordered" evidence="1">
    <location>
        <begin position="31"/>
        <end position="70"/>
    </location>
</feature>
<evidence type="ECO:0000313" key="2">
    <source>
        <dbReference type="EMBL" id="KAF6228390.1"/>
    </source>
</evidence>
<accession>A0A8H6CR75</accession>
<proteinExistence type="predicted"/>
<dbReference type="GeneID" id="59336517"/>